<dbReference type="EMBL" id="ANIY01001280">
    <property type="protein sequence ID" value="ETP48258.1"/>
    <property type="molecule type" value="Genomic_DNA"/>
</dbReference>
<name>W2ZLW6_PHYNI</name>
<dbReference type="EMBL" id="ANIY01001280">
    <property type="protein sequence ID" value="ETP48259.1"/>
    <property type="molecule type" value="Genomic_DNA"/>
</dbReference>
<reference evidence="1 2" key="1">
    <citation type="submission" date="2013-11" db="EMBL/GenBank/DDBJ databases">
        <title>The Genome Sequence of Phytophthora parasitica P10297.</title>
        <authorList>
            <consortium name="The Broad Institute Genomics Platform"/>
            <person name="Russ C."/>
            <person name="Tyler B."/>
            <person name="Panabieres F."/>
            <person name="Shan W."/>
            <person name="Tripathy S."/>
            <person name="Grunwald N."/>
            <person name="Machado M."/>
            <person name="Johnson C.S."/>
            <person name="Walker B."/>
            <person name="Young S.K."/>
            <person name="Zeng Q."/>
            <person name="Gargeya S."/>
            <person name="Fitzgerald M."/>
            <person name="Haas B."/>
            <person name="Abouelleil A."/>
            <person name="Allen A.W."/>
            <person name="Alvarado L."/>
            <person name="Arachchi H.M."/>
            <person name="Berlin A.M."/>
            <person name="Chapman S.B."/>
            <person name="Gainer-Dewar J."/>
            <person name="Goldberg J."/>
            <person name="Griggs A."/>
            <person name="Gujja S."/>
            <person name="Hansen M."/>
            <person name="Howarth C."/>
            <person name="Imamovic A."/>
            <person name="Ireland A."/>
            <person name="Larimer J."/>
            <person name="McCowan C."/>
            <person name="Murphy C."/>
            <person name="Pearson M."/>
            <person name="Poon T.W."/>
            <person name="Priest M."/>
            <person name="Roberts A."/>
            <person name="Saif S."/>
            <person name="Shea T."/>
            <person name="Sisk P."/>
            <person name="Sykes S."/>
            <person name="Wortman J."/>
            <person name="Nusbaum C."/>
            <person name="Birren B."/>
        </authorList>
    </citation>
    <scope>NUCLEOTIDE SEQUENCE [LARGE SCALE GENOMIC DNA]</scope>
    <source>
        <strain evidence="1 2">P10297</strain>
    </source>
</reference>
<sequence>MQDTSQVPLYVDAVSAFRKYKENDRAVIVGSMMWLLPIEGLEFEGKYWSVMDPSPSDPSQASVIRFCYKLQVKNGGTKSASRIQQVMNSIGNQVRLYLQLQQDAFLSAASPIKGC</sequence>
<evidence type="ECO:0000313" key="2">
    <source>
        <dbReference type="Proteomes" id="UP000018948"/>
    </source>
</evidence>
<dbReference type="Proteomes" id="UP000018948">
    <property type="component" value="Unassembled WGS sequence"/>
</dbReference>
<dbReference type="AlphaFoldDB" id="W2ZLW6"/>
<dbReference type="OrthoDB" id="129396at2759"/>
<proteinExistence type="predicted"/>
<organism evidence="1 2">
    <name type="scientific">Phytophthora nicotianae P10297</name>
    <dbReference type="NCBI Taxonomy" id="1317064"/>
    <lineage>
        <taxon>Eukaryota</taxon>
        <taxon>Sar</taxon>
        <taxon>Stramenopiles</taxon>
        <taxon>Oomycota</taxon>
        <taxon>Peronosporomycetes</taxon>
        <taxon>Peronosporales</taxon>
        <taxon>Peronosporaceae</taxon>
        <taxon>Phytophthora</taxon>
    </lineage>
</organism>
<accession>W2ZLW6</accession>
<evidence type="ECO:0000313" key="1">
    <source>
        <dbReference type="EMBL" id="ETP48258.1"/>
    </source>
</evidence>
<comment type="caution">
    <text evidence="1">The sequence shown here is derived from an EMBL/GenBank/DDBJ whole genome shotgun (WGS) entry which is preliminary data.</text>
</comment>
<protein>
    <submittedName>
        <fullName evidence="1">Uncharacterized protein</fullName>
    </submittedName>
</protein>
<gene>
    <name evidence="1" type="ORF">F442_05972</name>
</gene>